<reference evidence="1 2" key="1">
    <citation type="submission" date="2024-05" db="EMBL/GenBank/DDBJ databases">
        <authorList>
            <person name="Busch G.E."/>
            <person name="Sharma I."/>
        </authorList>
    </citation>
    <scope>NUCLEOTIDE SEQUENCE [LARGE SCALE GENOMIC DNA]</scope>
    <source>
        <strain evidence="1 2">23GB23</strain>
    </source>
</reference>
<evidence type="ECO:0000313" key="2">
    <source>
        <dbReference type="Proteomes" id="UP001471651"/>
    </source>
</evidence>
<protein>
    <recommendedName>
        <fullName evidence="3">Transcriptional regulator</fullName>
    </recommendedName>
</protein>
<sequence length="42" mass="4570">MSSKRIEQVSALKAKNLKRLGEAYAKAVKEGTLKPKTPLSAK</sequence>
<accession>A0ABV0KY39</accession>
<dbReference type="Proteomes" id="UP001471651">
    <property type="component" value="Unassembled WGS sequence"/>
</dbReference>
<dbReference type="RefSeq" id="WP_261599308.1">
    <property type="nucleotide sequence ID" value="NZ_CP016181.1"/>
</dbReference>
<comment type="caution">
    <text evidence="1">The sequence shown here is derived from an EMBL/GenBank/DDBJ whole genome shotgun (WGS) entry which is preliminary data.</text>
</comment>
<name>A0ABV0KY39_9GAMM</name>
<evidence type="ECO:0008006" key="3">
    <source>
        <dbReference type="Google" id="ProtNLM"/>
    </source>
</evidence>
<gene>
    <name evidence="1" type="ORF">ABKW32_05695</name>
</gene>
<organism evidence="1 2">
    <name type="scientific">Marinomonas primoryensis</name>
    <dbReference type="NCBI Taxonomy" id="178399"/>
    <lineage>
        <taxon>Bacteria</taxon>
        <taxon>Pseudomonadati</taxon>
        <taxon>Pseudomonadota</taxon>
        <taxon>Gammaproteobacteria</taxon>
        <taxon>Oceanospirillales</taxon>
        <taxon>Oceanospirillaceae</taxon>
        <taxon>Marinomonas</taxon>
    </lineage>
</organism>
<evidence type="ECO:0000313" key="1">
    <source>
        <dbReference type="EMBL" id="MEP7728931.1"/>
    </source>
</evidence>
<dbReference type="EMBL" id="JBDYKN010000004">
    <property type="protein sequence ID" value="MEP7728931.1"/>
    <property type="molecule type" value="Genomic_DNA"/>
</dbReference>
<keyword evidence="2" id="KW-1185">Reference proteome</keyword>
<proteinExistence type="predicted"/>